<organism evidence="1 2">
    <name type="scientific">Monopterus albus</name>
    <name type="common">Swamp eel</name>
    <dbReference type="NCBI Taxonomy" id="43700"/>
    <lineage>
        <taxon>Eukaryota</taxon>
        <taxon>Metazoa</taxon>
        <taxon>Chordata</taxon>
        <taxon>Craniata</taxon>
        <taxon>Vertebrata</taxon>
        <taxon>Euteleostomi</taxon>
        <taxon>Actinopterygii</taxon>
        <taxon>Neopterygii</taxon>
        <taxon>Teleostei</taxon>
        <taxon>Neoteleostei</taxon>
        <taxon>Acanthomorphata</taxon>
        <taxon>Anabantaria</taxon>
        <taxon>Synbranchiformes</taxon>
        <taxon>Synbranchidae</taxon>
        <taxon>Monopterus</taxon>
    </lineage>
</organism>
<dbReference type="Proteomes" id="UP000261600">
    <property type="component" value="Unplaced"/>
</dbReference>
<accession>A0A3Q3IFQ1</accession>
<reference evidence="1" key="1">
    <citation type="submission" date="2025-08" db="UniProtKB">
        <authorList>
            <consortium name="Ensembl"/>
        </authorList>
    </citation>
    <scope>IDENTIFICATION</scope>
</reference>
<dbReference type="AlphaFoldDB" id="A0A3Q3IFQ1"/>
<dbReference type="STRING" id="43700.ENSMALP00000003098"/>
<proteinExistence type="predicted"/>
<keyword evidence="2" id="KW-1185">Reference proteome</keyword>
<sequence length="67" mass="7074">MAVFHTGAGAGSGDVQWCFSQVKGAIDDDVAEGKLMWSQVATRTDTTCHPVHICLEVIFNAAAVLPV</sequence>
<protein>
    <submittedName>
        <fullName evidence="1">Uncharacterized protein</fullName>
    </submittedName>
</protein>
<reference evidence="1" key="2">
    <citation type="submission" date="2025-09" db="UniProtKB">
        <authorList>
            <consortium name="Ensembl"/>
        </authorList>
    </citation>
    <scope>IDENTIFICATION</scope>
</reference>
<dbReference type="Ensembl" id="ENSMALT00000003182.1">
    <property type="protein sequence ID" value="ENSMALP00000003098.1"/>
    <property type="gene ID" value="ENSMALG00000002303.1"/>
</dbReference>
<name>A0A3Q3IFQ1_MONAL</name>
<evidence type="ECO:0000313" key="1">
    <source>
        <dbReference type="Ensembl" id="ENSMALP00000003098.1"/>
    </source>
</evidence>
<evidence type="ECO:0000313" key="2">
    <source>
        <dbReference type="Proteomes" id="UP000261600"/>
    </source>
</evidence>